<dbReference type="InterPro" id="IPR050408">
    <property type="entry name" value="HGPRT"/>
</dbReference>
<dbReference type="InterPro" id="IPR029057">
    <property type="entry name" value="PRTase-like"/>
</dbReference>
<dbReference type="PANTHER" id="PTHR43340:SF1">
    <property type="entry name" value="HYPOXANTHINE PHOSPHORIBOSYLTRANSFERASE"/>
    <property type="match status" value="1"/>
</dbReference>
<dbReference type="InterPro" id="IPR000836">
    <property type="entry name" value="PRTase_dom"/>
</dbReference>
<comment type="pathway">
    <text evidence="2">Purine metabolism; GMP biosynthesis via salvage pathway; GMP from guanine: step 1/1.</text>
</comment>
<comment type="catalytic activity">
    <reaction evidence="5">
        <text>IMP + diphosphate = hypoxanthine + 5-phospho-alpha-D-ribose 1-diphosphate</text>
        <dbReference type="Rhea" id="RHEA:17973"/>
        <dbReference type="ChEBI" id="CHEBI:17368"/>
        <dbReference type="ChEBI" id="CHEBI:33019"/>
        <dbReference type="ChEBI" id="CHEBI:58017"/>
        <dbReference type="ChEBI" id="CHEBI:58053"/>
        <dbReference type="EC" id="2.4.2.8"/>
    </reaction>
    <physiologicalReaction direction="right-to-left" evidence="5">
        <dbReference type="Rhea" id="RHEA:17975"/>
    </physiologicalReaction>
</comment>
<dbReference type="SUPFAM" id="SSF53271">
    <property type="entry name" value="PRTase-like"/>
    <property type="match status" value="1"/>
</dbReference>
<evidence type="ECO:0000313" key="7">
    <source>
        <dbReference type="EMBL" id="KIU23442.1"/>
    </source>
</evidence>
<accession>A0A0D1LY76</accession>
<comment type="catalytic activity">
    <reaction evidence="4">
        <text>GMP + diphosphate = guanine + 5-phospho-alpha-D-ribose 1-diphosphate</text>
        <dbReference type="Rhea" id="RHEA:25424"/>
        <dbReference type="ChEBI" id="CHEBI:16235"/>
        <dbReference type="ChEBI" id="CHEBI:33019"/>
        <dbReference type="ChEBI" id="CHEBI:58017"/>
        <dbReference type="ChEBI" id="CHEBI:58115"/>
        <dbReference type="EC" id="2.4.2.8"/>
    </reaction>
    <physiologicalReaction direction="right-to-left" evidence="4">
        <dbReference type="Rhea" id="RHEA:25426"/>
    </physiologicalReaction>
</comment>
<dbReference type="GO" id="GO:0032263">
    <property type="term" value="P:GMP salvage"/>
    <property type="evidence" value="ECO:0007669"/>
    <property type="project" value="TreeGrafter"/>
</dbReference>
<organism evidence="7 8">
    <name type="scientific">Weissella cibaria</name>
    <dbReference type="NCBI Taxonomy" id="137591"/>
    <lineage>
        <taxon>Bacteria</taxon>
        <taxon>Bacillati</taxon>
        <taxon>Bacillota</taxon>
        <taxon>Bacilli</taxon>
        <taxon>Lactobacillales</taxon>
        <taxon>Lactobacillaceae</taxon>
        <taxon>Weissella</taxon>
    </lineage>
</organism>
<proteinExistence type="predicted"/>
<name>A0A0D1LY76_9LACO</name>
<dbReference type="Pfam" id="PF00156">
    <property type="entry name" value="Pribosyltran"/>
    <property type="match status" value="1"/>
</dbReference>
<comment type="caution">
    <text evidence="7">The sequence shown here is derived from an EMBL/GenBank/DDBJ whole genome shotgun (WGS) entry which is preliminary data.</text>
</comment>
<dbReference type="AlphaFoldDB" id="A0A0D1LY76"/>
<dbReference type="CDD" id="cd06223">
    <property type="entry name" value="PRTases_typeI"/>
    <property type="match status" value="1"/>
</dbReference>
<protein>
    <recommendedName>
        <fullName evidence="3">Hypoxanthine-guanine phosphoribosyltransferase</fullName>
    </recommendedName>
</protein>
<dbReference type="GO" id="GO:0000287">
    <property type="term" value="F:magnesium ion binding"/>
    <property type="evidence" value="ECO:0007669"/>
    <property type="project" value="TreeGrafter"/>
</dbReference>
<dbReference type="GO" id="GO:0006178">
    <property type="term" value="P:guanine salvage"/>
    <property type="evidence" value="ECO:0007669"/>
    <property type="project" value="TreeGrafter"/>
</dbReference>
<dbReference type="GO" id="GO:0005829">
    <property type="term" value="C:cytosol"/>
    <property type="evidence" value="ECO:0007669"/>
    <property type="project" value="TreeGrafter"/>
</dbReference>
<keyword evidence="7" id="KW-0808">Transferase</keyword>
<evidence type="ECO:0000256" key="2">
    <source>
        <dbReference type="ARBA" id="ARBA00004676"/>
    </source>
</evidence>
<evidence type="ECO:0000256" key="3">
    <source>
        <dbReference type="ARBA" id="ARBA00022099"/>
    </source>
</evidence>
<dbReference type="GO" id="GO:0046100">
    <property type="term" value="P:hypoxanthine metabolic process"/>
    <property type="evidence" value="ECO:0007669"/>
    <property type="project" value="TreeGrafter"/>
</dbReference>
<feature type="domain" description="Phosphoribosyltransferase" evidence="6">
    <location>
        <begin position="13"/>
        <end position="160"/>
    </location>
</feature>
<gene>
    <name evidence="7" type="primary">hpt_1</name>
    <name evidence="7" type="ORF">ab3b_01453</name>
</gene>
<dbReference type="Proteomes" id="UP000032289">
    <property type="component" value="Unassembled WGS sequence"/>
</dbReference>
<dbReference type="GO" id="GO:0032264">
    <property type="term" value="P:IMP salvage"/>
    <property type="evidence" value="ECO:0007669"/>
    <property type="project" value="TreeGrafter"/>
</dbReference>
<evidence type="ECO:0000313" key="8">
    <source>
        <dbReference type="Proteomes" id="UP000032289"/>
    </source>
</evidence>
<reference evidence="7 8" key="1">
    <citation type="journal article" date="2015" name="Microbiology (Mosc.)">
        <title>Genomics of the Weissella cibaria species with an examination of its metabolic traits.</title>
        <authorList>
            <person name="Lynch K.M."/>
            <person name="Lucid A."/>
            <person name="Arendt E.K."/>
            <person name="Sleator R.D."/>
            <person name="Lucey B."/>
            <person name="Coffey A."/>
        </authorList>
    </citation>
    <scope>NUCLEOTIDE SEQUENCE [LARGE SCALE GENOMIC DNA]</scope>
    <source>
        <strain evidence="7 8">AB3b</strain>
    </source>
</reference>
<comment type="function">
    <text evidence="1">Purine salvage pathway enzyme that catalyzes the transfer of the ribosyl-5-phosphate group from 5-phospho-alpha-D-ribose 1-diphosphate (PRPP) to the N9 position of the 6-oxopurines hypoxanthine and guanine to form the corresponding ribonucleotides IMP (inosine 5'-monophosphate) and GMP (guanosine 5'-monophosphate), with the release of PPi.</text>
</comment>
<dbReference type="RefSeq" id="WP_043941398.1">
    <property type="nucleotide sequence ID" value="NZ_JWHT01000034.1"/>
</dbReference>
<evidence type="ECO:0000256" key="5">
    <source>
        <dbReference type="ARBA" id="ARBA00049402"/>
    </source>
</evidence>
<evidence type="ECO:0000259" key="6">
    <source>
        <dbReference type="Pfam" id="PF00156"/>
    </source>
</evidence>
<keyword evidence="7" id="KW-0328">Glycosyltransferase</keyword>
<evidence type="ECO:0000256" key="1">
    <source>
        <dbReference type="ARBA" id="ARBA00002049"/>
    </source>
</evidence>
<dbReference type="PATRIC" id="fig|137591.24.peg.1422"/>
<dbReference type="EMBL" id="JWHT01000034">
    <property type="protein sequence ID" value="KIU23442.1"/>
    <property type="molecule type" value="Genomic_DNA"/>
</dbReference>
<sequence>MPTMTLQRTVLGTEEIAAMVERVAAEINAATADVERPVFVGVMKGAYIWMADLLRAVGRDVETDYIDVSSYDGDASTGRITIQRDLKVDLTGRTVVILDEVIDSGLTLRYLKHDFEERGAEQVLIAVAVDKRENVSAGGVTPDFIGAKVPNEFLVGYGMDFNNHYRNLPNVVVLRVDED</sequence>
<dbReference type="PANTHER" id="PTHR43340">
    <property type="entry name" value="HYPOXANTHINE-GUANINE PHOSPHORIBOSYLTRANSFERASE"/>
    <property type="match status" value="1"/>
</dbReference>
<dbReference type="GO" id="GO:0052657">
    <property type="term" value="F:guanine phosphoribosyltransferase activity"/>
    <property type="evidence" value="ECO:0007669"/>
    <property type="project" value="RHEA"/>
</dbReference>
<dbReference type="Gene3D" id="3.40.50.2020">
    <property type="match status" value="1"/>
</dbReference>
<evidence type="ECO:0000256" key="4">
    <source>
        <dbReference type="ARBA" id="ARBA00048811"/>
    </source>
</evidence>
<dbReference type="GO" id="GO:0004422">
    <property type="term" value="F:hypoxanthine phosphoribosyltransferase activity"/>
    <property type="evidence" value="ECO:0007669"/>
    <property type="project" value="TreeGrafter"/>
</dbReference>